<gene>
    <name evidence="8" type="ORF">J2853_000151</name>
</gene>
<dbReference type="Pfam" id="PF03994">
    <property type="entry name" value="DUF350"/>
    <property type="match status" value="1"/>
</dbReference>
<keyword evidence="9" id="KW-1185">Reference proteome</keyword>
<evidence type="ECO:0000256" key="5">
    <source>
        <dbReference type="ARBA" id="ARBA00022989"/>
    </source>
</evidence>
<dbReference type="RefSeq" id="WP_307553839.1">
    <property type="nucleotide sequence ID" value="NZ_JAUSQU010000001.1"/>
</dbReference>
<sequence>MSPTPLPVPLPAPADAATVSFAEILGRGSLAIAAYAALGVILLIIGFYVLDMAIPGKLSQLIKVDRNPNATLLTGSGLAAVGLIVSVSIWASGGALHEGLLATLVFGLVGIAVQTVAMVVFDKVAGISVRELVKESDLQPGTRLLAVTHLVIGLITAAAVI</sequence>
<feature type="transmembrane region" description="Helical" evidence="7">
    <location>
        <begin position="99"/>
        <end position="121"/>
    </location>
</feature>
<feature type="transmembrane region" description="Helical" evidence="7">
    <location>
        <begin position="30"/>
        <end position="50"/>
    </location>
</feature>
<comment type="caution">
    <text evidence="8">The sequence shown here is derived from an EMBL/GenBank/DDBJ whole genome shotgun (WGS) entry which is preliminary data.</text>
</comment>
<proteinExistence type="inferred from homology"/>
<dbReference type="Proteomes" id="UP001225356">
    <property type="component" value="Unassembled WGS sequence"/>
</dbReference>
<comment type="subcellular location">
    <subcellularLocation>
        <location evidence="1">Cell membrane</location>
        <topology evidence="1">Multi-pass membrane protein</topology>
    </subcellularLocation>
</comment>
<evidence type="ECO:0000256" key="2">
    <source>
        <dbReference type="ARBA" id="ARBA00005779"/>
    </source>
</evidence>
<reference evidence="8 9" key="1">
    <citation type="submission" date="2023-07" db="EMBL/GenBank/DDBJ databases">
        <title>Sequencing the genomes of 1000 actinobacteria strains.</title>
        <authorList>
            <person name="Klenk H.-P."/>
        </authorList>
    </citation>
    <scope>NUCLEOTIDE SEQUENCE [LARGE SCALE GENOMIC DNA]</scope>
    <source>
        <strain evidence="8 9">DSM 46740</strain>
    </source>
</reference>
<evidence type="ECO:0000256" key="7">
    <source>
        <dbReference type="SAM" id="Phobius"/>
    </source>
</evidence>
<evidence type="ECO:0000256" key="6">
    <source>
        <dbReference type="ARBA" id="ARBA00023136"/>
    </source>
</evidence>
<name>A0ABT9Q2H8_9ACTN</name>
<evidence type="ECO:0000313" key="8">
    <source>
        <dbReference type="EMBL" id="MDP9840940.1"/>
    </source>
</evidence>
<keyword evidence="5 7" id="KW-1133">Transmembrane helix</keyword>
<evidence type="ECO:0000256" key="1">
    <source>
        <dbReference type="ARBA" id="ARBA00004651"/>
    </source>
</evidence>
<accession>A0ABT9Q2H8</accession>
<feature type="transmembrane region" description="Helical" evidence="7">
    <location>
        <begin position="142"/>
        <end position="160"/>
    </location>
</feature>
<keyword evidence="6 7" id="KW-0472">Membrane</keyword>
<feature type="transmembrane region" description="Helical" evidence="7">
    <location>
        <begin position="70"/>
        <end position="93"/>
    </location>
</feature>
<protein>
    <submittedName>
        <fullName evidence="8">Uncharacterized membrane protein YjfL (UPF0719 family)</fullName>
    </submittedName>
</protein>
<evidence type="ECO:0000256" key="4">
    <source>
        <dbReference type="ARBA" id="ARBA00022692"/>
    </source>
</evidence>
<dbReference type="EMBL" id="JAUSQU010000001">
    <property type="protein sequence ID" value="MDP9840940.1"/>
    <property type="molecule type" value="Genomic_DNA"/>
</dbReference>
<dbReference type="InterPro" id="IPR007140">
    <property type="entry name" value="DUF350"/>
</dbReference>
<evidence type="ECO:0000256" key="3">
    <source>
        <dbReference type="ARBA" id="ARBA00022475"/>
    </source>
</evidence>
<keyword evidence="3" id="KW-1003">Cell membrane</keyword>
<keyword evidence="4 7" id="KW-0812">Transmembrane</keyword>
<organism evidence="8 9">
    <name type="scientific">Streptosporangium lutulentum</name>
    <dbReference type="NCBI Taxonomy" id="1461250"/>
    <lineage>
        <taxon>Bacteria</taxon>
        <taxon>Bacillati</taxon>
        <taxon>Actinomycetota</taxon>
        <taxon>Actinomycetes</taxon>
        <taxon>Streptosporangiales</taxon>
        <taxon>Streptosporangiaceae</taxon>
        <taxon>Streptosporangium</taxon>
    </lineage>
</organism>
<evidence type="ECO:0000313" key="9">
    <source>
        <dbReference type="Proteomes" id="UP001225356"/>
    </source>
</evidence>
<comment type="similarity">
    <text evidence="2">Belongs to the UPF0719 family.</text>
</comment>